<dbReference type="PANTHER" id="PTHR23235">
    <property type="entry name" value="KRUEPPEL-LIKE TRANSCRIPTION FACTOR"/>
    <property type="match status" value="1"/>
</dbReference>
<evidence type="ECO:0000313" key="14">
    <source>
        <dbReference type="Ensembl" id="ENSPKIP00000010719.1"/>
    </source>
</evidence>
<evidence type="ECO:0000256" key="11">
    <source>
        <dbReference type="PROSITE-ProRule" id="PRU00042"/>
    </source>
</evidence>
<dbReference type="PROSITE" id="PS00028">
    <property type="entry name" value="ZINC_FINGER_C2H2_1"/>
    <property type="match status" value="3"/>
</dbReference>
<evidence type="ECO:0000259" key="13">
    <source>
        <dbReference type="PROSITE" id="PS50157"/>
    </source>
</evidence>
<evidence type="ECO:0000256" key="7">
    <source>
        <dbReference type="ARBA" id="ARBA00023125"/>
    </source>
</evidence>
<protein>
    <submittedName>
        <fullName evidence="14">Sp5 transcription factor-like</fullName>
    </submittedName>
</protein>
<dbReference type="GO" id="GO:0045743">
    <property type="term" value="P:positive regulation of fibroblast growth factor receptor signaling pathway"/>
    <property type="evidence" value="ECO:0007669"/>
    <property type="project" value="UniProtKB-ARBA"/>
</dbReference>
<evidence type="ECO:0000256" key="9">
    <source>
        <dbReference type="ARBA" id="ARBA00023242"/>
    </source>
</evidence>
<feature type="region of interest" description="Disordered" evidence="12">
    <location>
        <begin position="164"/>
        <end position="201"/>
    </location>
</feature>
<keyword evidence="2" id="KW-0479">Metal-binding</keyword>
<dbReference type="SMART" id="SM00355">
    <property type="entry name" value="ZnF_C2H2"/>
    <property type="match status" value="3"/>
</dbReference>
<keyword evidence="6" id="KW-0805">Transcription regulation</keyword>
<dbReference type="GeneTree" id="ENSGT00940000166618"/>
<sequence length="368" mass="40512">MQMATLALPRTDNFLQTFLQDRTPSSSPDGGPHCLSFLPSTRSQSWPLGCSPGAEGPWFPCEVAVGSTSSMFQLWSNEIAPGSGLAAHQMPFPVAKVQFPGHVQSALGSYSHHHHHHHELPLTPPAEPSTAYSIDLSPVKVISSTQGQGSSSCYSHPNSTGQNFPSFLQSSSSRHHHSGGPVDEGQQWWSLPQSNPSPPSHAFSLGGQLMLGHQPQMTAFLQGSSKALLGSTRRCRRCKCPNCQTSASGLDQGKKKIHICHIPECGKVYKKTSHLKAHLRWHAGERPFICNWLFCGKNFTRSDELQRHLRTHTGEKRFSCSQCGKRFMRSDHLAKHVKTHQDRRGRVNQPTMEPQGGASVLLNAIKKE</sequence>
<dbReference type="AlphaFoldDB" id="A0A3B3QXT1"/>
<dbReference type="Pfam" id="PF00096">
    <property type="entry name" value="zf-C2H2"/>
    <property type="match status" value="3"/>
</dbReference>
<dbReference type="PANTHER" id="PTHR23235:SF28">
    <property type="entry name" value="SP5 TRANSCRIPTION FACTOR-LIKE"/>
    <property type="match status" value="1"/>
</dbReference>
<keyword evidence="9" id="KW-0539">Nucleus</keyword>
<dbReference type="OrthoDB" id="6365676at2759"/>
<feature type="domain" description="C2H2-type" evidence="13">
    <location>
        <begin position="258"/>
        <end position="287"/>
    </location>
</feature>
<dbReference type="CTD" id="324261"/>
<dbReference type="Proteomes" id="UP000261540">
    <property type="component" value="Unplaced"/>
</dbReference>
<evidence type="ECO:0000256" key="6">
    <source>
        <dbReference type="ARBA" id="ARBA00023015"/>
    </source>
</evidence>
<dbReference type="Gene3D" id="3.30.160.60">
    <property type="entry name" value="Classic Zinc Finger"/>
    <property type="match status" value="3"/>
</dbReference>
<evidence type="ECO:0000256" key="5">
    <source>
        <dbReference type="ARBA" id="ARBA00022833"/>
    </source>
</evidence>
<evidence type="ECO:0000256" key="3">
    <source>
        <dbReference type="ARBA" id="ARBA00022737"/>
    </source>
</evidence>
<dbReference type="GO" id="GO:0000981">
    <property type="term" value="F:DNA-binding transcription factor activity, RNA polymerase II-specific"/>
    <property type="evidence" value="ECO:0007669"/>
    <property type="project" value="TreeGrafter"/>
</dbReference>
<dbReference type="RefSeq" id="XP_023700238.1">
    <property type="nucleotide sequence ID" value="XM_023844470.2"/>
</dbReference>
<dbReference type="PROSITE" id="PS50157">
    <property type="entry name" value="ZINC_FINGER_C2H2_2"/>
    <property type="match status" value="3"/>
</dbReference>
<reference evidence="14" key="2">
    <citation type="submission" date="2025-09" db="UniProtKB">
        <authorList>
            <consortium name="Ensembl"/>
        </authorList>
    </citation>
    <scope>IDENTIFICATION</scope>
</reference>
<dbReference type="FunFam" id="3.30.160.60:FF:000014">
    <property type="entry name" value="Transcription factor Sp3"/>
    <property type="match status" value="1"/>
</dbReference>
<keyword evidence="4 11" id="KW-0863">Zinc-finger</keyword>
<keyword evidence="15" id="KW-1185">Reference proteome</keyword>
<evidence type="ECO:0000256" key="12">
    <source>
        <dbReference type="SAM" id="MobiDB-lite"/>
    </source>
</evidence>
<proteinExistence type="inferred from homology"/>
<dbReference type="FunFam" id="3.30.160.60:FF:000026">
    <property type="entry name" value="Transcription factor Sp3"/>
    <property type="match status" value="1"/>
</dbReference>
<feature type="region of interest" description="Disordered" evidence="12">
    <location>
        <begin position="109"/>
        <end position="129"/>
    </location>
</feature>
<feature type="domain" description="C2H2-type" evidence="13">
    <location>
        <begin position="318"/>
        <end position="345"/>
    </location>
</feature>
<dbReference type="GeneID" id="111860621"/>
<reference evidence="14" key="1">
    <citation type="submission" date="2025-08" db="UniProtKB">
        <authorList>
            <consortium name="Ensembl"/>
        </authorList>
    </citation>
    <scope>IDENTIFICATION</scope>
</reference>
<feature type="region of interest" description="Disordered" evidence="12">
    <location>
        <begin position="339"/>
        <end position="368"/>
    </location>
</feature>
<comment type="similarity">
    <text evidence="10">Belongs to the Sp1 C2H2-type zinc-finger protein family.</text>
</comment>
<keyword evidence="8" id="KW-0804">Transcription</keyword>
<keyword evidence="5" id="KW-0862">Zinc</keyword>
<dbReference type="CDD" id="cd22541">
    <property type="entry name" value="SP5_N"/>
    <property type="match status" value="1"/>
</dbReference>
<organism evidence="14 15">
    <name type="scientific">Paramormyrops kingsleyae</name>
    <dbReference type="NCBI Taxonomy" id="1676925"/>
    <lineage>
        <taxon>Eukaryota</taxon>
        <taxon>Metazoa</taxon>
        <taxon>Chordata</taxon>
        <taxon>Craniata</taxon>
        <taxon>Vertebrata</taxon>
        <taxon>Euteleostomi</taxon>
        <taxon>Actinopterygii</taxon>
        <taxon>Neopterygii</taxon>
        <taxon>Teleostei</taxon>
        <taxon>Osteoglossocephala</taxon>
        <taxon>Osteoglossomorpha</taxon>
        <taxon>Osteoglossiformes</taxon>
        <taxon>Mormyridae</taxon>
        <taxon>Paramormyrops</taxon>
    </lineage>
</organism>
<keyword evidence="7" id="KW-0238">DNA-binding</keyword>
<dbReference type="SUPFAM" id="SSF57667">
    <property type="entry name" value="beta-beta-alpha zinc fingers"/>
    <property type="match status" value="2"/>
</dbReference>
<comment type="subcellular location">
    <subcellularLocation>
        <location evidence="1">Nucleus</location>
    </subcellularLocation>
</comment>
<dbReference type="GO" id="GO:0008270">
    <property type="term" value="F:zinc ion binding"/>
    <property type="evidence" value="ECO:0007669"/>
    <property type="project" value="UniProtKB-KW"/>
</dbReference>
<dbReference type="GO" id="GO:0005634">
    <property type="term" value="C:nucleus"/>
    <property type="evidence" value="ECO:0007669"/>
    <property type="project" value="UniProtKB-SubCell"/>
</dbReference>
<keyword evidence="3" id="KW-0677">Repeat</keyword>
<evidence type="ECO:0000256" key="10">
    <source>
        <dbReference type="ARBA" id="ARBA00038409"/>
    </source>
</evidence>
<dbReference type="InterPro" id="IPR036236">
    <property type="entry name" value="Znf_C2H2_sf"/>
</dbReference>
<dbReference type="GO" id="GO:0000978">
    <property type="term" value="F:RNA polymerase II cis-regulatory region sequence-specific DNA binding"/>
    <property type="evidence" value="ECO:0007669"/>
    <property type="project" value="TreeGrafter"/>
</dbReference>
<evidence type="ECO:0000256" key="2">
    <source>
        <dbReference type="ARBA" id="ARBA00022723"/>
    </source>
</evidence>
<evidence type="ECO:0000256" key="8">
    <source>
        <dbReference type="ARBA" id="ARBA00023163"/>
    </source>
</evidence>
<evidence type="ECO:0000256" key="4">
    <source>
        <dbReference type="ARBA" id="ARBA00022771"/>
    </source>
</evidence>
<dbReference type="InterPro" id="IPR013087">
    <property type="entry name" value="Znf_C2H2_type"/>
</dbReference>
<name>A0A3B3QXT1_9TELE</name>
<evidence type="ECO:0000313" key="15">
    <source>
        <dbReference type="Proteomes" id="UP000261540"/>
    </source>
</evidence>
<accession>A0A3B3QXT1</accession>
<feature type="domain" description="C2H2-type" evidence="13">
    <location>
        <begin position="288"/>
        <end position="317"/>
    </location>
</feature>
<dbReference type="Ensembl" id="ENSPKIT00000034854.1">
    <property type="protein sequence ID" value="ENSPKIP00000010719.1"/>
    <property type="gene ID" value="ENSPKIG00000025329.1"/>
</dbReference>
<evidence type="ECO:0000256" key="1">
    <source>
        <dbReference type="ARBA" id="ARBA00004123"/>
    </source>
</evidence>
<dbReference type="GO" id="GO:0035118">
    <property type="term" value="P:embryonic pectoral fin morphogenesis"/>
    <property type="evidence" value="ECO:0007669"/>
    <property type="project" value="UniProtKB-ARBA"/>
</dbReference>
<dbReference type="KEGG" id="pki:111860621"/>